<dbReference type="EMBL" id="WKQM01000001">
    <property type="protein sequence ID" value="MSC50366.1"/>
    <property type="molecule type" value="Genomic_DNA"/>
</dbReference>
<accession>A0A844D688</accession>
<comment type="caution">
    <text evidence="1">The sequence shown here is derived from an EMBL/GenBank/DDBJ whole genome shotgun (WGS) entry which is preliminary data.</text>
</comment>
<evidence type="ECO:0000313" key="2">
    <source>
        <dbReference type="Proteomes" id="UP000462091"/>
    </source>
</evidence>
<reference evidence="1 2" key="1">
    <citation type="journal article" date="2019" name="Nat. Med.">
        <title>A library of human gut bacterial isolates paired with longitudinal multiomics data enables mechanistic microbiome research.</title>
        <authorList>
            <person name="Poyet M."/>
            <person name="Groussin M."/>
            <person name="Gibbons S.M."/>
            <person name="Avila-Pacheco J."/>
            <person name="Jiang X."/>
            <person name="Kearney S.M."/>
            <person name="Perrotta A.R."/>
            <person name="Berdy B."/>
            <person name="Zhao S."/>
            <person name="Lieberman T.D."/>
            <person name="Swanson P.K."/>
            <person name="Smith M."/>
            <person name="Roesemann S."/>
            <person name="Alexander J.E."/>
            <person name="Rich S.A."/>
            <person name="Livny J."/>
            <person name="Vlamakis H."/>
            <person name="Clish C."/>
            <person name="Bullock K."/>
            <person name="Deik A."/>
            <person name="Scott J."/>
            <person name="Pierce K.A."/>
            <person name="Xavier R.J."/>
            <person name="Alm E.J."/>
        </authorList>
    </citation>
    <scope>NUCLEOTIDE SEQUENCE [LARGE SCALE GENOMIC DNA]</scope>
    <source>
        <strain evidence="1 2">BIOML-B1</strain>
    </source>
</reference>
<organism evidence="1 2">
    <name type="scientific">Faecalibacterium prausnitzii</name>
    <dbReference type="NCBI Taxonomy" id="853"/>
    <lineage>
        <taxon>Bacteria</taxon>
        <taxon>Bacillati</taxon>
        <taxon>Bacillota</taxon>
        <taxon>Clostridia</taxon>
        <taxon>Eubacteriales</taxon>
        <taxon>Oscillospiraceae</taxon>
        <taxon>Faecalibacterium</taxon>
    </lineage>
</organism>
<dbReference type="RefSeq" id="WP_154265280.1">
    <property type="nucleotide sequence ID" value="NZ_WKQM01000001.1"/>
</dbReference>
<dbReference type="Proteomes" id="UP000462091">
    <property type="component" value="Unassembled WGS sequence"/>
</dbReference>
<gene>
    <name evidence="1" type="ORF">GKE10_00255</name>
</gene>
<dbReference type="Pfam" id="PF14386">
    <property type="entry name" value="DUF4417"/>
    <property type="match status" value="1"/>
</dbReference>
<dbReference type="AlphaFoldDB" id="A0A844D688"/>
<name>A0A844D688_9FIRM</name>
<sequence>MILPMENTEKMIFPGVGKYGIPEIKPETDIRIDKLEWIPVNYALTAKDKATKGVHFYKDDYQFERFWNNPDKYIPLLQQFGAVCSPDFSLYSDMPLAVQLFMHYKKHWLAAYWQAHGIRVIPTLCWCGEQSYDWCFDGEPRNAIVSISSHGTQSDPYEAECFAKHCRKALEVLQPSGILWYGKCPAEFDWNVTKIKPFQYERRHYRE</sequence>
<dbReference type="InterPro" id="IPR025530">
    <property type="entry name" value="DUF4417"/>
</dbReference>
<evidence type="ECO:0000313" key="1">
    <source>
        <dbReference type="EMBL" id="MSC50366.1"/>
    </source>
</evidence>
<proteinExistence type="predicted"/>
<protein>
    <submittedName>
        <fullName evidence="1">DUF4417 domain-containing protein</fullName>
    </submittedName>
</protein>